<organism evidence="1 2">
    <name type="scientific">Polyangium jinanense</name>
    <dbReference type="NCBI Taxonomy" id="2829994"/>
    <lineage>
        <taxon>Bacteria</taxon>
        <taxon>Pseudomonadati</taxon>
        <taxon>Myxococcota</taxon>
        <taxon>Polyangia</taxon>
        <taxon>Polyangiales</taxon>
        <taxon>Polyangiaceae</taxon>
        <taxon>Polyangium</taxon>
    </lineage>
</organism>
<evidence type="ECO:0000313" key="2">
    <source>
        <dbReference type="Proteomes" id="UP001151081"/>
    </source>
</evidence>
<proteinExistence type="predicted"/>
<dbReference type="RefSeq" id="WP_272425200.1">
    <property type="nucleotide sequence ID" value="NZ_JAGTJJ010000040.1"/>
</dbReference>
<sequence>MAPRVASAAPVTIPEGVSDPLPGLGTGLCAASAISTNSTADFGLLNPDNYNGAVNSFIEAHAVDRVEQTIRTLLDLSNNNASNQALSYGDFLDAALDQGCKTGGCDFFVNDTTTSFGSRMRGFLNVPAEWVNQPIHFGFYADDAVSLTIYDSSAAGYSVVFRPPAFGAPTYRLTNQVTFQKAGLYPIEILFVEITEHAALEMSYFIGNFADFERPANAPPIVKLNDAGFTLFPSTMFFQTLSGTPAFPDLGVCKQCKREFINQPGNNGCDPGYYCNEAALCAPCDTDNLCGPSCVQCGGDTPFCVNINGNVQCGACDTDADCEGGFTCNPDTKTCDECNDSSDCPKGAACIENKCEPCSTSAECAGASCNCCPDGASGQQMKCAPLEPNGNPSCVECTTDAECGGGICNLSVGRCQGTLPENNSPTCCGDGCVNCTALETIVVNGTAQPRYPFCLPGPVGTACAECRHDMDCGEGAFCLSGTCTPCTRDKRCGLRCDSCGGNTPFCFGQNAAVAACVRCVDDSQCGDGSTCDTTTHTCSVTAGCMITCAADTPYCNGESCVACYADSHCPCGGTCNLSTNTCTPSCKTNVDCLGSDHCRWNEAETAKECALGPMPDGVDCGGTLATICSARPGRHGGGAPGAALLVLSVLGLLGRRRLRSISRGEP</sequence>
<reference evidence="1 2" key="1">
    <citation type="submission" date="2021-04" db="EMBL/GenBank/DDBJ databases">
        <title>Genome analysis of Polyangium sp.</title>
        <authorList>
            <person name="Li Y."/>
            <person name="Wang J."/>
        </authorList>
    </citation>
    <scope>NUCLEOTIDE SEQUENCE [LARGE SCALE GENOMIC DNA]</scope>
    <source>
        <strain evidence="1 2">SDU14</strain>
    </source>
</reference>
<dbReference type="InterPro" id="IPR026435">
    <property type="entry name" value="Myxo_Cys_rpt"/>
</dbReference>
<comment type="caution">
    <text evidence="1">The sequence shown here is derived from an EMBL/GenBank/DDBJ whole genome shotgun (WGS) entry which is preliminary data.</text>
</comment>
<evidence type="ECO:0000313" key="1">
    <source>
        <dbReference type="EMBL" id="MDC3986573.1"/>
    </source>
</evidence>
<dbReference type="InterPro" id="IPR030819">
    <property type="entry name" value="Myxo_TraA_N"/>
</dbReference>
<dbReference type="AlphaFoldDB" id="A0A9X4AVT2"/>
<dbReference type="NCBIfam" id="TIGR04566">
    <property type="entry name" value="myxo_TraA_Nterm"/>
    <property type="match status" value="1"/>
</dbReference>
<dbReference type="Proteomes" id="UP001151081">
    <property type="component" value="Unassembled WGS sequence"/>
</dbReference>
<keyword evidence="2" id="KW-1185">Reference proteome</keyword>
<dbReference type="NCBIfam" id="TIGR04201">
    <property type="entry name" value="Myxo_Cys_RPT"/>
    <property type="match status" value="1"/>
</dbReference>
<dbReference type="EMBL" id="JAGTJJ010000040">
    <property type="protein sequence ID" value="MDC3986573.1"/>
    <property type="molecule type" value="Genomic_DNA"/>
</dbReference>
<gene>
    <name evidence="1" type="ORF">KEG57_39220</name>
</gene>
<name>A0A9X4AVT2_9BACT</name>
<protein>
    <recommendedName>
        <fullName evidence="3">TraA</fullName>
    </recommendedName>
</protein>
<evidence type="ECO:0008006" key="3">
    <source>
        <dbReference type="Google" id="ProtNLM"/>
    </source>
</evidence>
<accession>A0A9X4AVT2</accession>